<dbReference type="Proteomes" id="UP000282125">
    <property type="component" value="Unassembled WGS sequence"/>
</dbReference>
<keyword evidence="1" id="KW-1133">Transmembrane helix</keyword>
<dbReference type="EMBL" id="RRAZ01000017">
    <property type="protein sequence ID" value="RRH73565.1"/>
    <property type="molecule type" value="Genomic_DNA"/>
</dbReference>
<proteinExistence type="predicted"/>
<keyword evidence="1" id="KW-0472">Membrane</keyword>
<dbReference type="AlphaFoldDB" id="A0A3P3DH23"/>
<dbReference type="InterPro" id="IPR021265">
    <property type="entry name" value="DUF2842"/>
</dbReference>
<reference evidence="2 3" key="1">
    <citation type="submission" date="2018-11" db="EMBL/GenBank/DDBJ databases">
        <title>Gemmobacter sp. nov., YIM 102744-1 draft genome.</title>
        <authorList>
            <person name="Li G."/>
            <person name="Jiang Y."/>
        </authorList>
    </citation>
    <scope>NUCLEOTIDE SEQUENCE [LARGE SCALE GENOMIC DNA]</scope>
    <source>
        <strain evidence="2 3">YIM 102744-1</strain>
    </source>
</reference>
<name>A0A3P3DH23_9RHOB</name>
<evidence type="ECO:0000313" key="2">
    <source>
        <dbReference type="EMBL" id="RRH73565.1"/>
    </source>
</evidence>
<comment type="caution">
    <text evidence="2">The sequence shown here is derived from an EMBL/GenBank/DDBJ whole genome shotgun (WGS) entry which is preliminary data.</text>
</comment>
<gene>
    <name evidence="2" type="ORF">EG244_12870</name>
</gene>
<keyword evidence="1" id="KW-0812">Transmembrane</keyword>
<dbReference type="Pfam" id="PF11003">
    <property type="entry name" value="DUF2842"/>
    <property type="match status" value="1"/>
</dbReference>
<sequence>MALSYRNRKRLALFVLVIGLPVYIVLAVTLVGLIERPSIWAELAIYVALGILWILPLRKVFLGVGQDDPDRRD</sequence>
<feature type="transmembrane region" description="Helical" evidence="1">
    <location>
        <begin position="39"/>
        <end position="57"/>
    </location>
</feature>
<dbReference type="RefSeq" id="WP_124965399.1">
    <property type="nucleotide sequence ID" value="NZ_RRAZ01000017.1"/>
</dbReference>
<keyword evidence="3" id="KW-1185">Reference proteome</keyword>
<evidence type="ECO:0000256" key="1">
    <source>
        <dbReference type="SAM" id="Phobius"/>
    </source>
</evidence>
<protein>
    <submittedName>
        <fullName evidence="2">DUF2842 domain-containing protein</fullName>
    </submittedName>
</protein>
<accession>A0A3P3DH23</accession>
<organism evidence="2 3">
    <name type="scientific">Falsigemmobacter faecalis</name>
    <dbReference type="NCBI Taxonomy" id="2488730"/>
    <lineage>
        <taxon>Bacteria</taxon>
        <taxon>Pseudomonadati</taxon>
        <taxon>Pseudomonadota</taxon>
        <taxon>Alphaproteobacteria</taxon>
        <taxon>Rhodobacterales</taxon>
        <taxon>Paracoccaceae</taxon>
        <taxon>Falsigemmobacter</taxon>
    </lineage>
</organism>
<dbReference type="OrthoDB" id="7510023at2"/>
<feature type="transmembrane region" description="Helical" evidence="1">
    <location>
        <begin position="12"/>
        <end position="33"/>
    </location>
</feature>
<evidence type="ECO:0000313" key="3">
    <source>
        <dbReference type="Proteomes" id="UP000282125"/>
    </source>
</evidence>